<name>A0A921LMZ0_9FIRM</name>
<accession>A0A921LMZ0</accession>
<dbReference type="Proteomes" id="UP000782880">
    <property type="component" value="Unassembled WGS sequence"/>
</dbReference>
<dbReference type="HAMAP" id="MF_01966">
    <property type="entry name" value="NADHX_epimerase"/>
    <property type="match status" value="1"/>
</dbReference>
<comment type="cofactor">
    <cofactor evidence="1">
        <name>K(+)</name>
        <dbReference type="ChEBI" id="CHEBI:29103"/>
    </cofactor>
    <text evidence="1">Binds 1 potassium ion per subunit.</text>
</comment>
<proteinExistence type="inferred from homology"/>
<reference evidence="3" key="1">
    <citation type="journal article" date="2021" name="PeerJ">
        <title>Extensive microbial diversity within the chicken gut microbiome revealed by metagenomics and culture.</title>
        <authorList>
            <person name="Gilroy R."/>
            <person name="Ravi A."/>
            <person name="Getino M."/>
            <person name="Pursley I."/>
            <person name="Horton D.L."/>
            <person name="Alikhan N.F."/>
            <person name="Baker D."/>
            <person name="Gharbi K."/>
            <person name="Hall N."/>
            <person name="Watson M."/>
            <person name="Adriaenssens E.M."/>
            <person name="Foster-Nyarko E."/>
            <person name="Jarju S."/>
            <person name="Secka A."/>
            <person name="Antonio M."/>
            <person name="Oren A."/>
            <person name="Chaudhuri R.R."/>
            <person name="La Ragione R."/>
            <person name="Hildebrand F."/>
            <person name="Pallen M.J."/>
        </authorList>
    </citation>
    <scope>NUCLEOTIDE SEQUENCE</scope>
    <source>
        <strain evidence="3">ChiBcec21-2208</strain>
    </source>
</reference>
<keyword evidence="1" id="KW-0479">Metal-binding</keyword>
<comment type="similarity">
    <text evidence="1">Belongs to the NnrE/AIBP family.</text>
</comment>
<reference evidence="3" key="2">
    <citation type="submission" date="2021-09" db="EMBL/GenBank/DDBJ databases">
        <authorList>
            <person name="Gilroy R."/>
        </authorList>
    </citation>
    <scope>NUCLEOTIDE SEQUENCE</scope>
    <source>
        <strain evidence="3">ChiBcec21-2208</strain>
    </source>
</reference>
<feature type="binding site" evidence="1">
    <location>
        <begin position="59"/>
        <end position="63"/>
    </location>
    <ligand>
        <name>(6S)-NADPHX</name>
        <dbReference type="ChEBI" id="CHEBI:64076"/>
    </ligand>
</feature>
<dbReference type="InterPro" id="IPR036652">
    <property type="entry name" value="YjeF_N_dom_sf"/>
</dbReference>
<evidence type="ECO:0000256" key="1">
    <source>
        <dbReference type="HAMAP-Rule" id="MF_01966"/>
    </source>
</evidence>
<keyword evidence="1" id="KW-0547">Nucleotide-binding</keyword>
<organism evidence="3 4">
    <name type="scientific">Subdoligranulum variabile</name>
    <dbReference type="NCBI Taxonomy" id="214851"/>
    <lineage>
        <taxon>Bacteria</taxon>
        <taxon>Bacillati</taxon>
        <taxon>Bacillota</taxon>
        <taxon>Clostridia</taxon>
        <taxon>Eubacteriales</taxon>
        <taxon>Oscillospiraceae</taxon>
        <taxon>Subdoligranulum</taxon>
    </lineage>
</organism>
<evidence type="ECO:0000259" key="2">
    <source>
        <dbReference type="PROSITE" id="PS51385"/>
    </source>
</evidence>
<dbReference type="SUPFAM" id="SSF64153">
    <property type="entry name" value="YjeF N-terminal domain-like"/>
    <property type="match status" value="1"/>
</dbReference>
<evidence type="ECO:0000313" key="4">
    <source>
        <dbReference type="Proteomes" id="UP000782880"/>
    </source>
</evidence>
<feature type="binding site" evidence="1">
    <location>
        <position position="159"/>
    </location>
    <ligand>
        <name>(6S)-NADPHX</name>
        <dbReference type="ChEBI" id="CHEBI:64076"/>
    </ligand>
</feature>
<dbReference type="EC" id="5.1.99.6" evidence="1"/>
<comment type="catalytic activity">
    <reaction evidence="1">
        <text>(6R)-NADPHX = (6S)-NADPHX</text>
        <dbReference type="Rhea" id="RHEA:32227"/>
        <dbReference type="ChEBI" id="CHEBI:64076"/>
        <dbReference type="ChEBI" id="CHEBI:64077"/>
        <dbReference type="EC" id="5.1.99.6"/>
    </reaction>
</comment>
<feature type="binding site" evidence="1">
    <location>
        <begin position="127"/>
        <end position="133"/>
    </location>
    <ligand>
        <name>(6S)-NADPHX</name>
        <dbReference type="ChEBI" id="CHEBI:64076"/>
    </ligand>
</feature>
<dbReference type="Gene3D" id="3.40.50.10260">
    <property type="entry name" value="YjeF N-terminal domain"/>
    <property type="match status" value="1"/>
</dbReference>
<keyword evidence="1 3" id="KW-0413">Isomerase</keyword>
<dbReference type="GO" id="GO:0046872">
    <property type="term" value="F:metal ion binding"/>
    <property type="evidence" value="ECO:0007669"/>
    <property type="project" value="UniProtKB-KW"/>
</dbReference>
<comment type="function">
    <text evidence="1">Catalyzes the epimerization of the S- and R-forms of NAD(P)HX, a damaged form of NAD(P)H that is a result of enzymatic or heat-dependent hydration. This is a prerequisite for the S-specific NAD(P)H-hydrate dehydratase to allow the repair of both epimers of NAD(P)HX.</text>
</comment>
<keyword evidence="1" id="KW-0520">NAD</keyword>
<dbReference type="InterPro" id="IPR004443">
    <property type="entry name" value="YjeF_N_dom"/>
</dbReference>
<dbReference type="GO" id="GO:0000166">
    <property type="term" value="F:nucleotide binding"/>
    <property type="evidence" value="ECO:0007669"/>
    <property type="project" value="UniProtKB-KW"/>
</dbReference>
<comment type="caution">
    <text evidence="1">Lacks conserved residue(s) required for the propagation of feature annotation.</text>
</comment>
<keyword evidence="1" id="KW-0521">NADP</keyword>
<dbReference type="GO" id="GO:0052856">
    <property type="term" value="F:NAD(P)HX epimerase activity"/>
    <property type="evidence" value="ECO:0007669"/>
    <property type="project" value="UniProtKB-UniRule"/>
</dbReference>
<feature type="binding site" evidence="1">
    <location>
        <position position="60"/>
    </location>
    <ligand>
        <name>K(+)</name>
        <dbReference type="ChEBI" id="CHEBI:29103"/>
    </ligand>
</feature>
<keyword evidence="1" id="KW-0630">Potassium</keyword>
<dbReference type="AlphaFoldDB" id="A0A921LMZ0"/>
<dbReference type="PROSITE" id="PS51385">
    <property type="entry name" value="YJEF_N"/>
    <property type="match status" value="1"/>
</dbReference>
<feature type="domain" description="YjeF N-terminal" evidence="2">
    <location>
        <begin position="12"/>
        <end position="216"/>
    </location>
</feature>
<dbReference type="EMBL" id="DYVE01000045">
    <property type="protein sequence ID" value="HJG27312.1"/>
    <property type="molecule type" value="Genomic_DNA"/>
</dbReference>
<feature type="binding site" evidence="1">
    <location>
        <position position="162"/>
    </location>
    <ligand>
        <name>K(+)</name>
        <dbReference type="ChEBI" id="CHEBI:29103"/>
    </ligand>
</feature>
<feature type="binding site" evidence="1">
    <location>
        <position position="123"/>
    </location>
    <ligand>
        <name>K(+)</name>
        <dbReference type="ChEBI" id="CHEBI:29103"/>
    </ligand>
</feature>
<dbReference type="NCBIfam" id="TIGR00197">
    <property type="entry name" value="yjeF_nterm"/>
    <property type="match status" value="1"/>
</dbReference>
<comment type="caution">
    <text evidence="3">The sequence shown here is derived from an EMBL/GenBank/DDBJ whole genome shotgun (WGS) entry which is preliminary data.</text>
</comment>
<evidence type="ECO:0000313" key="3">
    <source>
        <dbReference type="EMBL" id="HJG27312.1"/>
    </source>
</evidence>
<protein>
    <recommendedName>
        <fullName evidence="1">NAD(P)H-hydrate epimerase</fullName>
        <ecNumber evidence="1">5.1.99.6</ecNumber>
    </recommendedName>
    <alternativeName>
        <fullName evidence="1">NAD(P)HX epimerase</fullName>
    </alternativeName>
</protein>
<comment type="catalytic activity">
    <reaction evidence="1">
        <text>(6R)-NADHX = (6S)-NADHX</text>
        <dbReference type="Rhea" id="RHEA:32215"/>
        <dbReference type="ChEBI" id="CHEBI:64074"/>
        <dbReference type="ChEBI" id="CHEBI:64075"/>
        <dbReference type="EC" id="5.1.99.6"/>
    </reaction>
</comment>
<dbReference type="Pfam" id="PF03853">
    <property type="entry name" value="YjeF_N"/>
    <property type="match status" value="1"/>
</dbReference>
<sequence>MKNEQVVTAAQMKAIEQAANEAGLLYIQMMENAGRAAWAELAGRFPQPGRLLVVAGKGNNGGDGFVMARVAAKSGWQVTVWLAEGEPQTPDAITNRELLRTLPVTVLPAEQYPDPRGWNAVVDALYGTGFHGALRPAGQAACGLLNQSRAAGAFLLAVDLPSGVCADTGVAANGAVQADLTVAFDSRKPAHTAPEAAIFCGEVRLADIGIPEECHRI</sequence>
<gene>
    <name evidence="1" type="primary">nnrE</name>
    <name evidence="3" type="ORF">K8V20_01510</name>
</gene>